<dbReference type="OrthoDB" id="679547at2"/>
<dbReference type="AlphaFoldDB" id="A0A1G1TIU7"/>
<reference evidence="1 2" key="1">
    <citation type="submission" date="2016-08" db="EMBL/GenBank/DDBJ databases">
        <title>Hymenobacter coccineus sp. nov., Hymenobacter lapidarius sp. nov. and Hymenobacter glacialis sp. nov., isolated from Antarctic soil.</title>
        <authorList>
            <person name="Sedlacek I."/>
            <person name="Kralova S."/>
            <person name="Kyrova K."/>
            <person name="Maslanova I."/>
            <person name="Stankova E."/>
            <person name="Vrbovska V."/>
            <person name="Nemec M."/>
            <person name="Bartak M."/>
            <person name="Svec P."/>
            <person name="Busse H.-J."/>
            <person name="Pantucek R."/>
        </authorList>
    </citation>
    <scope>NUCLEOTIDE SEQUENCE [LARGE SCALE GENOMIC DNA]</scope>
    <source>
        <strain evidence="1 2">CCM 8649</strain>
    </source>
</reference>
<name>A0A1G1TIU7_9BACT</name>
<dbReference type="RefSeq" id="WP_070742590.1">
    <property type="nucleotide sequence ID" value="NZ_MDZA01000111.1"/>
</dbReference>
<accession>A0A1G1TIU7</accession>
<gene>
    <name evidence="1" type="ORF">BEN49_00365</name>
</gene>
<organism evidence="1 2">
    <name type="scientific">Hymenobacter coccineus</name>
    <dbReference type="NCBI Taxonomy" id="1908235"/>
    <lineage>
        <taxon>Bacteria</taxon>
        <taxon>Pseudomonadati</taxon>
        <taxon>Bacteroidota</taxon>
        <taxon>Cytophagia</taxon>
        <taxon>Cytophagales</taxon>
        <taxon>Hymenobacteraceae</taxon>
        <taxon>Hymenobacter</taxon>
    </lineage>
</organism>
<dbReference type="Gene3D" id="2.60.40.1930">
    <property type="match status" value="1"/>
</dbReference>
<comment type="caution">
    <text evidence="1">The sequence shown here is derived from an EMBL/GenBank/DDBJ whole genome shotgun (WGS) entry which is preliminary data.</text>
</comment>
<proteinExistence type="predicted"/>
<dbReference type="Proteomes" id="UP000177506">
    <property type="component" value="Unassembled WGS sequence"/>
</dbReference>
<sequence length="280" mass="29961">MNAYFSRNWALALLAGGGLLALGAARPRPVDESLLQRLARQVSEYYATVLPEKAYLHLDKPVYATGETIWFSAYIVDGLRHQADSLSKVLYVDLVSAEQKIVAQRTLRLDGGRAYGDLDVADTLAAGTYELRAYTNWMRNAGDDLVYRRRLQVWAASPYTATTPPPLAVRRPAAGTPVLPAGRPDVQFFPEGGALVAGLPAVVALKAVDVNGRGVDVKAQIVDDRNAAVVPPFGTTHLGMGHFALTPVAGQHYRARVALPGGTTADYALPAVQPAATPCT</sequence>
<evidence type="ECO:0000313" key="1">
    <source>
        <dbReference type="EMBL" id="OGX90786.1"/>
    </source>
</evidence>
<evidence type="ECO:0008006" key="3">
    <source>
        <dbReference type="Google" id="ProtNLM"/>
    </source>
</evidence>
<protein>
    <recommendedName>
        <fullName evidence="3">Macroglobulin domain-containing protein</fullName>
    </recommendedName>
</protein>
<keyword evidence="2" id="KW-1185">Reference proteome</keyword>
<evidence type="ECO:0000313" key="2">
    <source>
        <dbReference type="Proteomes" id="UP000177506"/>
    </source>
</evidence>
<dbReference type="EMBL" id="MDZA01000111">
    <property type="protein sequence ID" value="OGX90786.1"/>
    <property type="molecule type" value="Genomic_DNA"/>
</dbReference>